<comment type="similarity">
    <text evidence="2 8">Belongs to the aldehyde dehydrogenase family.</text>
</comment>
<dbReference type="Proteomes" id="UP001408356">
    <property type="component" value="Unassembled WGS sequence"/>
</dbReference>
<dbReference type="InterPro" id="IPR015590">
    <property type="entry name" value="Aldehyde_DH_dom"/>
</dbReference>
<protein>
    <recommendedName>
        <fullName evidence="9 10">Multifunctional fusion protein</fullName>
    </recommendedName>
    <domain>
        <recommendedName>
            <fullName evidence="10">Delta-1-pyrroline-5-carboxylate dehydrogenase</fullName>
            <shortName evidence="10">P5C dehydrogenase</shortName>
        </recommendedName>
        <alternativeName>
            <fullName evidence="9">L-glutamate gamma-semialdehyde dehydrogenase</fullName>
        </alternativeName>
    </domain>
    <domain>
        <recommendedName>
            <fullName evidence="9">L-glutamate gamma-semialdehyde dehydrogenase</fullName>
            <ecNumber evidence="9">1.2.1.88</ecNumber>
        </recommendedName>
    </domain>
</protein>
<evidence type="ECO:0000256" key="9">
    <source>
        <dbReference type="RuleBase" id="RU366016"/>
    </source>
</evidence>
<evidence type="ECO:0000256" key="7">
    <source>
        <dbReference type="PROSITE-ProRule" id="PRU10007"/>
    </source>
</evidence>
<evidence type="ECO:0000256" key="1">
    <source>
        <dbReference type="ARBA" id="ARBA00004786"/>
    </source>
</evidence>
<evidence type="ECO:0000256" key="3">
    <source>
        <dbReference type="ARBA" id="ARBA00023002"/>
    </source>
</evidence>
<evidence type="ECO:0000313" key="13">
    <source>
        <dbReference type="EMBL" id="KAK9417731.1"/>
    </source>
</evidence>
<dbReference type="EC" id="1.2.1.88" evidence="9"/>
<dbReference type="InterPro" id="IPR050485">
    <property type="entry name" value="Proline_metab_enzyme"/>
</dbReference>
<dbReference type="NCBIfam" id="TIGR01236">
    <property type="entry name" value="D1pyr5carbox1"/>
    <property type="match status" value="1"/>
</dbReference>
<dbReference type="EMBL" id="JARVKF010000396">
    <property type="protein sequence ID" value="KAK9417731.1"/>
    <property type="molecule type" value="Genomic_DNA"/>
</dbReference>
<comment type="catalytic activity">
    <reaction evidence="6 9">
        <text>L-glutamate 5-semialdehyde + NAD(+) + H2O = L-glutamate + NADH + 2 H(+)</text>
        <dbReference type="Rhea" id="RHEA:30235"/>
        <dbReference type="ChEBI" id="CHEBI:15377"/>
        <dbReference type="ChEBI" id="CHEBI:15378"/>
        <dbReference type="ChEBI" id="CHEBI:29985"/>
        <dbReference type="ChEBI" id="CHEBI:57540"/>
        <dbReference type="ChEBI" id="CHEBI:57945"/>
        <dbReference type="ChEBI" id="CHEBI:58066"/>
        <dbReference type="EC" id="1.2.1.88"/>
    </reaction>
</comment>
<feature type="domain" description="Aldehyde dehydrogenase" evidence="12">
    <location>
        <begin position="75"/>
        <end position="546"/>
    </location>
</feature>
<dbReference type="PANTHER" id="PTHR42862">
    <property type="entry name" value="DELTA-1-PYRROLINE-5-CARBOXYLATE DEHYDROGENASE 1, ISOFORM A-RELATED"/>
    <property type="match status" value="1"/>
</dbReference>
<evidence type="ECO:0000256" key="6">
    <source>
        <dbReference type="ARBA" id="ARBA00048142"/>
    </source>
</evidence>
<dbReference type="Gene3D" id="3.40.605.10">
    <property type="entry name" value="Aldehyde Dehydrogenase, Chain A, domain 1"/>
    <property type="match status" value="1"/>
</dbReference>
<dbReference type="PANTHER" id="PTHR42862:SF1">
    <property type="entry name" value="DELTA-1-PYRROLINE-5-CARBOXYLATE DEHYDROGENASE 2, ISOFORM A-RELATED"/>
    <property type="match status" value="1"/>
</dbReference>
<keyword evidence="14" id="KW-1185">Reference proteome</keyword>
<comment type="caution">
    <text evidence="13">The sequence shown here is derived from an EMBL/GenBank/DDBJ whole genome shotgun (WGS) entry which is preliminary data.</text>
</comment>
<evidence type="ECO:0000256" key="4">
    <source>
        <dbReference type="ARBA" id="ARBA00023027"/>
    </source>
</evidence>
<accession>A0ABR2UTW2</accession>
<sequence>MASLLKRSKLQPARLAVTRAALSSYAKPFFQNEPSPDYHKGSPERSAVMKAYADLKSSLPVKIPPEHSDKKSGTPSIKQVNPADHRQIVAEYTPCTQADVQKAIDSALVAKAGWENTPFEDRAAIFLRAAGLVAGKYRYALMAATMIGQGKNIWQAEIDAAAEACDLLRFNVQCAMDLYKAQPAVNPSGMWNRLEYRPLEGFVYAISPFNFTALGATLACGPLLMGNVVIWKPSPSAFHSSWLLYKIMLEAGLPENVLQFVAGDAEAITSTVLENHAFAGLNFTGSSSVFKDLTARIGQATGEGKFLNFPRIVGETGGKNFHLIHKSADIENAVNCTIRSAFEYQGQKCSAASRLYVPESIWPAFKENLLAKMATIKVGTPEDVTNFVNPVIHEQSFNKLAGVIERAKTDPKLSLLSGGEVSKETGYFVQPTFYQTTDPAHEIMQKEFFGPLLAVYVYPDSEWDNIPQVVDSTAPYALTGSIFAQDSAAVRYAEDKLRHSAGNFYINTKSTGSVVGQQPFGGMRGSGTNDKVGSVNVLSRFTSVRAIKEDFEGTPDFSYPSNVA</sequence>
<evidence type="ECO:0000256" key="8">
    <source>
        <dbReference type="RuleBase" id="RU003345"/>
    </source>
</evidence>
<dbReference type="PROSITE" id="PS00687">
    <property type="entry name" value="ALDEHYDE_DEHYDR_GLU"/>
    <property type="match status" value="1"/>
</dbReference>
<dbReference type="InterPro" id="IPR016162">
    <property type="entry name" value="Ald_DH_N"/>
</dbReference>
<gene>
    <name evidence="13" type="ORF">SUNI508_01488</name>
</gene>
<keyword evidence="5 9" id="KW-0642">Proline metabolism</keyword>
<evidence type="ECO:0000256" key="5">
    <source>
        <dbReference type="ARBA" id="ARBA00023062"/>
    </source>
</evidence>
<dbReference type="InterPro" id="IPR029510">
    <property type="entry name" value="Ald_DH_CS_GLU"/>
</dbReference>
<dbReference type="InterPro" id="IPR016160">
    <property type="entry name" value="Ald_DH_CS_CYS"/>
</dbReference>
<dbReference type="InterPro" id="IPR005931">
    <property type="entry name" value="P5CDH/ALDH4A1"/>
</dbReference>
<dbReference type="Gene3D" id="3.40.309.10">
    <property type="entry name" value="Aldehyde Dehydrogenase, Chain A, domain 2"/>
    <property type="match status" value="1"/>
</dbReference>
<keyword evidence="4 9" id="KW-0520">NAD</keyword>
<evidence type="ECO:0000259" key="12">
    <source>
        <dbReference type="Pfam" id="PF00171"/>
    </source>
</evidence>
<reference evidence="13 14" key="1">
    <citation type="journal article" date="2024" name="J. Plant Pathol.">
        <title>Sequence and assembly of the genome of Seiridium unicorne, isolate CBS 538.82, causal agent of cypress canker disease.</title>
        <authorList>
            <person name="Scali E."/>
            <person name="Rocca G.D."/>
            <person name="Danti R."/>
            <person name="Garbelotto M."/>
            <person name="Barberini S."/>
            <person name="Baroncelli R."/>
            <person name="Emiliani G."/>
        </authorList>
    </citation>
    <scope>NUCLEOTIDE SEQUENCE [LARGE SCALE GENOMIC DNA]</scope>
    <source>
        <strain evidence="13 14">BM-138-508</strain>
    </source>
</reference>
<keyword evidence="3 8" id="KW-0560">Oxidoreductase</keyword>
<name>A0ABR2UTW2_9PEZI</name>
<organism evidence="13 14">
    <name type="scientific">Seiridium unicorne</name>
    <dbReference type="NCBI Taxonomy" id="138068"/>
    <lineage>
        <taxon>Eukaryota</taxon>
        <taxon>Fungi</taxon>
        <taxon>Dikarya</taxon>
        <taxon>Ascomycota</taxon>
        <taxon>Pezizomycotina</taxon>
        <taxon>Sordariomycetes</taxon>
        <taxon>Xylariomycetidae</taxon>
        <taxon>Amphisphaeriales</taxon>
        <taxon>Sporocadaceae</taxon>
        <taxon>Seiridium</taxon>
    </lineage>
</organism>
<evidence type="ECO:0000256" key="2">
    <source>
        <dbReference type="ARBA" id="ARBA00009986"/>
    </source>
</evidence>
<feature type="active site" evidence="7">
    <location>
        <position position="315"/>
    </location>
</feature>
<proteinExistence type="inferred from homology"/>
<dbReference type="PROSITE" id="PS00070">
    <property type="entry name" value="ALDEHYDE_DEHYDR_CYS"/>
    <property type="match status" value="1"/>
</dbReference>
<evidence type="ECO:0000256" key="10">
    <source>
        <dbReference type="RuleBase" id="RU366030"/>
    </source>
</evidence>
<dbReference type="SUPFAM" id="SSF53720">
    <property type="entry name" value="ALDH-like"/>
    <property type="match status" value="1"/>
</dbReference>
<evidence type="ECO:0000313" key="14">
    <source>
        <dbReference type="Proteomes" id="UP001408356"/>
    </source>
</evidence>
<dbReference type="Pfam" id="PF00171">
    <property type="entry name" value="Aldedh"/>
    <property type="match status" value="1"/>
</dbReference>
<evidence type="ECO:0000256" key="11">
    <source>
        <dbReference type="SAM" id="MobiDB-lite"/>
    </source>
</evidence>
<dbReference type="InterPro" id="IPR016161">
    <property type="entry name" value="Ald_DH/histidinol_DH"/>
</dbReference>
<comment type="pathway">
    <text evidence="1 9">Amino-acid degradation; L-proline degradation into L-glutamate; L-glutamate from L-proline: step 2/2.</text>
</comment>
<dbReference type="InterPro" id="IPR016163">
    <property type="entry name" value="Ald_DH_C"/>
</dbReference>
<feature type="region of interest" description="Disordered" evidence="11">
    <location>
        <begin position="60"/>
        <end position="80"/>
    </location>
</feature>